<sequence>MENVVAAMEAVAACVPRKWRNVRALHVKSLESTALSLYSAPGTDGEDNYGDDDLEAAKSEGTPTKEEQGRMKRRKKGTMGCNYVLEHHFPVVTYLCSCRK</sequence>
<dbReference type="eggNOG" id="KOG1685">
    <property type="taxonomic scope" value="Eukaryota"/>
</dbReference>
<feature type="compositionally biased region" description="Acidic residues" evidence="1">
    <location>
        <begin position="44"/>
        <end position="54"/>
    </location>
</feature>
<dbReference type="SMR" id="K7TUM6"/>
<proteinExistence type="predicted"/>
<dbReference type="OMA" id="CNYVLEH"/>
<name>K7TUM6_MAIZE</name>
<reference evidence="2" key="1">
    <citation type="submission" date="2015-12" db="EMBL/GenBank/DDBJ databases">
        <title>Update maize B73 reference genome by single molecule sequencing technologies.</title>
        <authorList>
            <consortium name="Maize Genome Sequencing Project"/>
            <person name="Ware D."/>
        </authorList>
    </citation>
    <scope>NUCLEOTIDE SEQUENCE</scope>
    <source>
        <tissue evidence="2">Seedling</tissue>
    </source>
</reference>
<evidence type="ECO:0000313" key="2">
    <source>
        <dbReference type="EMBL" id="AQK44566.1"/>
    </source>
</evidence>
<dbReference type="SUPFAM" id="SSF56808">
    <property type="entry name" value="Ribosomal protein L1"/>
    <property type="match status" value="1"/>
</dbReference>
<dbReference type="AlphaFoldDB" id="K7TUM6"/>
<dbReference type="InterPro" id="IPR023674">
    <property type="entry name" value="Ribosomal_uL1-like"/>
</dbReference>
<dbReference type="HOGENOM" id="CLU_181187_0_0_1"/>
<dbReference type="InParanoid" id="K7TUM6"/>
<feature type="region of interest" description="Disordered" evidence="1">
    <location>
        <begin position="38"/>
        <end position="73"/>
    </location>
</feature>
<organism evidence="2">
    <name type="scientific">Zea mays</name>
    <name type="common">Maize</name>
    <dbReference type="NCBI Taxonomy" id="4577"/>
    <lineage>
        <taxon>Eukaryota</taxon>
        <taxon>Viridiplantae</taxon>
        <taxon>Streptophyta</taxon>
        <taxon>Embryophyta</taxon>
        <taxon>Tracheophyta</taxon>
        <taxon>Spermatophyta</taxon>
        <taxon>Magnoliopsida</taxon>
        <taxon>Liliopsida</taxon>
        <taxon>Poales</taxon>
        <taxon>Poaceae</taxon>
        <taxon>PACMAD clade</taxon>
        <taxon>Panicoideae</taxon>
        <taxon>Andropogonodae</taxon>
        <taxon>Andropogoneae</taxon>
        <taxon>Tripsacinae</taxon>
        <taxon>Zea</taxon>
    </lineage>
</organism>
<feature type="compositionally biased region" description="Basic and acidic residues" evidence="1">
    <location>
        <begin position="55"/>
        <end position="70"/>
    </location>
</feature>
<protein>
    <submittedName>
        <fullName evidence="2">Uncharacterized protein</fullName>
    </submittedName>
</protein>
<dbReference type="STRING" id="4577.K7TUM6"/>
<evidence type="ECO:0000256" key="1">
    <source>
        <dbReference type="SAM" id="MobiDB-lite"/>
    </source>
</evidence>
<accession>K7TUM6</accession>
<gene>
    <name evidence="2" type="ORF">ZEAMMB73_Zm00001d025778</name>
</gene>
<feature type="non-terminal residue" evidence="2">
    <location>
        <position position="100"/>
    </location>
</feature>
<dbReference type="EMBL" id="CM000786">
    <property type="protein sequence ID" value="AQK44566.1"/>
    <property type="molecule type" value="Genomic_DNA"/>
</dbReference>
<dbReference type="PaxDb" id="4577-GRMZM2G315885_P01"/>